<dbReference type="OrthoDB" id="565316at2"/>
<dbReference type="SUPFAM" id="SSF53448">
    <property type="entry name" value="Nucleotide-diphospho-sugar transferases"/>
    <property type="match status" value="1"/>
</dbReference>
<dbReference type="EMBL" id="VCDI01000014">
    <property type="protein sequence ID" value="TLU70564.1"/>
    <property type="molecule type" value="Genomic_DNA"/>
</dbReference>
<dbReference type="CDD" id="cd00761">
    <property type="entry name" value="Glyco_tranf_GTA_type"/>
    <property type="match status" value="1"/>
</dbReference>
<dbReference type="GO" id="GO:0016740">
    <property type="term" value="F:transferase activity"/>
    <property type="evidence" value="ECO:0007669"/>
    <property type="project" value="UniProtKB-KW"/>
</dbReference>
<dbReference type="InterPro" id="IPR029044">
    <property type="entry name" value="Nucleotide-diphossugar_trans"/>
</dbReference>
<organism evidence="1 2">
    <name type="scientific">Lichenicoccus roseus</name>
    <dbReference type="NCBI Taxonomy" id="2683649"/>
    <lineage>
        <taxon>Bacteria</taxon>
        <taxon>Pseudomonadati</taxon>
        <taxon>Pseudomonadota</taxon>
        <taxon>Alphaproteobacteria</taxon>
        <taxon>Acetobacterales</taxon>
        <taxon>Acetobacteraceae</taxon>
        <taxon>Lichenicoccus</taxon>
    </lineage>
</organism>
<sequence>MDFDGPAPALHQDPRRWSTPFRDHTGDLEVKVVAITRILDEADIVEAFVRHTRTLVDHHIFMDNGSHDGTLQILAALKEEGLPISVYLNRCVSFNEANHLTHMYRQAILLHGATWVLCLDVDEFVDDRAVAGGLRKLLSDMDKAETGLDAIKVSMVEYVATREDDPAEGVVPLRIKRRQEPTRNCKVMVCGGSANIDMEILDGGHGIRRPTRGTRTQPTEAVFLAHYAERSAFQYLAKVIRGWNKALAGGSGVTSSGASNHYRAPYEALRDRPANLLRNQQYMGFKNEQPGLAIDPIDYKGGPLRHTSPQDEAMRAVRSILGTVQELALRHGAILDGFPAVRAQVEEWDSMYTKIC</sequence>
<evidence type="ECO:0000313" key="1">
    <source>
        <dbReference type="EMBL" id="TLU70564.1"/>
    </source>
</evidence>
<protein>
    <submittedName>
        <fullName evidence="1">Glycosyltransferase family 2 protein</fullName>
    </submittedName>
</protein>
<dbReference type="Proteomes" id="UP000305654">
    <property type="component" value="Unassembled WGS sequence"/>
</dbReference>
<evidence type="ECO:0000313" key="2">
    <source>
        <dbReference type="Proteomes" id="UP000305654"/>
    </source>
</evidence>
<reference evidence="1 2" key="1">
    <citation type="submission" date="2019-05" db="EMBL/GenBank/DDBJ databases">
        <authorList>
            <person name="Pankratov T."/>
            <person name="Grouzdev D."/>
        </authorList>
    </citation>
    <scope>NUCLEOTIDE SEQUENCE [LARGE SCALE GENOMIC DNA]</scope>
    <source>
        <strain evidence="1 2">KEBCLARHB70R</strain>
    </source>
</reference>
<dbReference type="Gene3D" id="3.90.550.10">
    <property type="entry name" value="Spore Coat Polysaccharide Biosynthesis Protein SpsA, Chain A"/>
    <property type="match status" value="1"/>
</dbReference>
<gene>
    <name evidence="1" type="ORF">FE263_21290</name>
</gene>
<proteinExistence type="predicted"/>
<keyword evidence="1" id="KW-0808">Transferase</keyword>
<accession>A0A5R9IYK3</accession>
<keyword evidence="2" id="KW-1185">Reference proteome</keyword>
<dbReference type="Pfam" id="PF13704">
    <property type="entry name" value="Glyco_tranf_2_4"/>
    <property type="match status" value="1"/>
</dbReference>
<name>A0A5R9IYK3_9PROT</name>
<dbReference type="AlphaFoldDB" id="A0A5R9IYK3"/>
<comment type="caution">
    <text evidence="1">The sequence shown here is derived from an EMBL/GenBank/DDBJ whole genome shotgun (WGS) entry which is preliminary data.</text>
</comment>